<dbReference type="AlphaFoldDB" id="A0A5A7MS82"/>
<dbReference type="InterPro" id="IPR036052">
    <property type="entry name" value="TrpB-like_PALP_sf"/>
</dbReference>
<gene>
    <name evidence="2" type="ORF">JCM17844_14950</name>
</gene>
<comment type="caution">
    <text evidence="2">The sequence shown here is derived from an EMBL/GenBank/DDBJ whole genome shotgun (WGS) entry which is preliminary data.</text>
</comment>
<organism evidence="2 3">
    <name type="scientific">Iodidimonas gelatinilytica</name>
    <dbReference type="NCBI Taxonomy" id="1236966"/>
    <lineage>
        <taxon>Bacteria</taxon>
        <taxon>Pseudomonadati</taxon>
        <taxon>Pseudomonadota</taxon>
        <taxon>Alphaproteobacteria</taxon>
        <taxon>Iodidimonadales</taxon>
        <taxon>Iodidimonadaceae</taxon>
        <taxon>Iodidimonas</taxon>
    </lineage>
</organism>
<name>A0A5A7MS82_9PROT</name>
<dbReference type="RefSeq" id="WP_150000262.1">
    <property type="nucleotide sequence ID" value="NZ_BKCL01000004.1"/>
</dbReference>
<dbReference type="Gene3D" id="3.40.50.1100">
    <property type="match status" value="2"/>
</dbReference>
<accession>A0A5A7MS82</accession>
<dbReference type="PANTHER" id="PTHR42690">
    <property type="entry name" value="THREONINE SYNTHASE FAMILY MEMBER"/>
    <property type="match status" value="1"/>
</dbReference>
<evidence type="ECO:0000259" key="1">
    <source>
        <dbReference type="Pfam" id="PF14821"/>
    </source>
</evidence>
<dbReference type="Pfam" id="PF14821">
    <property type="entry name" value="Thr_synth_N"/>
    <property type="match status" value="1"/>
</dbReference>
<reference evidence="2 3" key="1">
    <citation type="submission" date="2019-09" db="EMBL/GenBank/DDBJ databases">
        <title>NBRP : Genome information of microbial organism related human and environment.</title>
        <authorList>
            <person name="Hattori M."/>
            <person name="Oshima K."/>
            <person name="Inaba H."/>
            <person name="Suda W."/>
            <person name="Sakamoto M."/>
            <person name="Iino T."/>
            <person name="Kitahara M."/>
            <person name="Oshida Y."/>
            <person name="Iida T."/>
            <person name="Kudo T."/>
            <person name="Itoh T."/>
            <person name="Ohkuma M."/>
        </authorList>
    </citation>
    <scope>NUCLEOTIDE SEQUENCE [LARGE SCALE GENOMIC DNA]</scope>
    <source>
        <strain evidence="2 3">Hi-2</strain>
    </source>
</reference>
<dbReference type="EMBL" id="BKCL01000004">
    <property type="protein sequence ID" value="GEQ97858.1"/>
    <property type="molecule type" value="Genomic_DNA"/>
</dbReference>
<dbReference type="InterPro" id="IPR051166">
    <property type="entry name" value="Threonine_Synthase"/>
</dbReference>
<evidence type="ECO:0000313" key="3">
    <source>
        <dbReference type="Proteomes" id="UP000322084"/>
    </source>
</evidence>
<sequence length="159" mass="17383">MRYTSTRADLDCGFSQVVASGLAPEGGLYLPKEWPRLSSADLAALASGSYGDTLQHVGTLFADGEVSADSWGRIAEKALAGFRHPAIAPLNQLGPKQWLLELYHGPTLSFKDYGLQPYRSFWQSYRPIAGKNCSFWGQHRAIPVPLPLPLLVASPIQEL</sequence>
<dbReference type="Gene3D" id="3.90.1380.10">
    <property type="entry name" value="Threonine synthase, N-terminal domain"/>
    <property type="match status" value="1"/>
</dbReference>
<dbReference type="InterPro" id="IPR037158">
    <property type="entry name" value="Thr_synth_N_sf"/>
</dbReference>
<dbReference type="SUPFAM" id="SSF53686">
    <property type="entry name" value="Tryptophan synthase beta subunit-like PLP-dependent enzymes"/>
    <property type="match status" value="1"/>
</dbReference>
<proteinExistence type="predicted"/>
<dbReference type="InterPro" id="IPR029144">
    <property type="entry name" value="Thr_synth_N"/>
</dbReference>
<dbReference type="Proteomes" id="UP000322084">
    <property type="component" value="Unassembled WGS sequence"/>
</dbReference>
<evidence type="ECO:0000313" key="2">
    <source>
        <dbReference type="EMBL" id="GEQ97858.1"/>
    </source>
</evidence>
<dbReference type="PANTHER" id="PTHR42690:SF1">
    <property type="entry name" value="THREONINE SYNTHASE-LIKE 2"/>
    <property type="match status" value="1"/>
</dbReference>
<protein>
    <recommendedName>
        <fullName evidence="1">Threonine synthase N-terminal domain-containing protein</fullName>
    </recommendedName>
</protein>
<feature type="domain" description="Threonine synthase N-terminal" evidence="1">
    <location>
        <begin position="2"/>
        <end position="78"/>
    </location>
</feature>